<feature type="transmembrane region" description="Helical" evidence="1">
    <location>
        <begin position="39"/>
        <end position="58"/>
    </location>
</feature>
<dbReference type="GeneID" id="37047684"/>
<name>A0A316YUH5_9BASI</name>
<dbReference type="InParanoid" id="A0A316YUH5"/>
<dbReference type="RefSeq" id="XP_025379526.1">
    <property type="nucleotide sequence ID" value="XM_025525768.1"/>
</dbReference>
<reference evidence="2 3" key="1">
    <citation type="journal article" date="2018" name="Mol. Biol. Evol.">
        <title>Broad Genomic Sampling Reveals a Smut Pathogenic Ancestry of the Fungal Clade Ustilaginomycotina.</title>
        <authorList>
            <person name="Kijpornyongpan T."/>
            <person name="Mondo S.J."/>
            <person name="Barry K."/>
            <person name="Sandor L."/>
            <person name="Lee J."/>
            <person name="Lipzen A."/>
            <person name="Pangilinan J."/>
            <person name="LaButti K."/>
            <person name="Hainaut M."/>
            <person name="Henrissat B."/>
            <person name="Grigoriev I.V."/>
            <person name="Spatafora J.W."/>
            <person name="Aime M.C."/>
        </authorList>
    </citation>
    <scope>NUCLEOTIDE SEQUENCE [LARGE SCALE GENOMIC DNA]</scope>
    <source>
        <strain evidence="2 3">MCA 4198</strain>
    </source>
</reference>
<protein>
    <submittedName>
        <fullName evidence="2">Uncharacterized protein</fullName>
    </submittedName>
</protein>
<keyword evidence="1" id="KW-0472">Membrane</keyword>
<evidence type="ECO:0000313" key="3">
    <source>
        <dbReference type="Proteomes" id="UP000245768"/>
    </source>
</evidence>
<keyword evidence="3" id="KW-1185">Reference proteome</keyword>
<dbReference type="EMBL" id="KZ819635">
    <property type="protein sequence ID" value="PWN92328.1"/>
    <property type="molecule type" value="Genomic_DNA"/>
</dbReference>
<gene>
    <name evidence="2" type="ORF">FA10DRAFT_90333</name>
</gene>
<dbReference type="AlphaFoldDB" id="A0A316YUH5"/>
<evidence type="ECO:0000256" key="1">
    <source>
        <dbReference type="SAM" id="Phobius"/>
    </source>
</evidence>
<proteinExistence type="predicted"/>
<evidence type="ECO:0000313" key="2">
    <source>
        <dbReference type="EMBL" id="PWN92328.1"/>
    </source>
</evidence>
<sequence length="145" mass="16707">MGRGNNRRLRSNWTLGHLRGCRALLLRVDPSTVRIGPTWLGLLCLRYSLLLVSLGLGAEGSPPFLILFPWTPILLARFYCIGWWVRFGFIFVRLWPSLARESHVIGPIHAQVEGRNVERKEREKRIVHIWCAVAISSRARGPWNR</sequence>
<keyword evidence="1" id="KW-0812">Transmembrane</keyword>
<keyword evidence="1" id="KW-1133">Transmembrane helix</keyword>
<dbReference type="Proteomes" id="UP000245768">
    <property type="component" value="Unassembled WGS sequence"/>
</dbReference>
<organism evidence="2 3">
    <name type="scientific">Acaromyces ingoldii</name>
    <dbReference type="NCBI Taxonomy" id="215250"/>
    <lineage>
        <taxon>Eukaryota</taxon>
        <taxon>Fungi</taxon>
        <taxon>Dikarya</taxon>
        <taxon>Basidiomycota</taxon>
        <taxon>Ustilaginomycotina</taxon>
        <taxon>Exobasidiomycetes</taxon>
        <taxon>Exobasidiales</taxon>
        <taxon>Cryptobasidiaceae</taxon>
        <taxon>Acaromyces</taxon>
    </lineage>
</organism>
<feature type="transmembrane region" description="Helical" evidence="1">
    <location>
        <begin position="64"/>
        <end position="85"/>
    </location>
</feature>
<accession>A0A316YUH5</accession>